<proteinExistence type="predicted"/>
<sequence length="56" mass="6459">MVVVEVFVIEENEIVFGKSFSFVLFVNTDDKKIYFAGGDVRNLIDLILRDAYEELV</sequence>
<dbReference type="EMBL" id="BARW01003723">
    <property type="protein sequence ID" value="GAI70370.1"/>
    <property type="molecule type" value="Genomic_DNA"/>
</dbReference>
<name>X1S4K3_9ZZZZ</name>
<organism evidence="1">
    <name type="scientific">marine sediment metagenome</name>
    <dbReference type="NCBI Taxonomy" id="412755"/>
    <lineage>
        <taxon>unclassified sequences</taxon>
        <taxon>metagenomes</taxon>
        <taxon>ecological metagenomes</taxon>
    </lineage>
</organism>
<comment type="caution">
    <text evidence="1">The sequence shown here is derived from an EMBL/GenBank/DDBJ whole genome shotgun (WGS) entry which is preliminary data.</text>
</comment>
<reference evidence="1" key="1">
    <citation type="journal article" date="2014" name="Front. Microbiol.">
        <title>High frequency of phylogenetically diverse reductive dehalogenase-homologous genes in deep subseafloor sedimentary metagenomes.</title>
        <authorList>
            <person name="Kawai M."/>
            <person name="Futagami T."/>
            <person name="Toyoda A."/>
            <person name="Takaki Y."/>
            <person name="Nishi S."/>
            <person name="Hori S."/>
            <person name="Arai W."/>
            <person name="Tsubouchi T."/>
            <person name="Morono Y."/>
            <person name="Uchiyama I."/>
            <person name="Ito T."/>
            <person name="Fujiyama A."/>
            <person name="Inagaki F."/>
            <person name="Takami H."/>
        </authorList>
    </citation>
    <scope>NUCLEOTIDE SEQUENCE</scope>
    <source>
        <strain evidence="1">Expedition CK06-06</strain>
    </source>
</reference>
<evidence type="ECO:0000313" key="1">
    <source>
        <dbReference type="EMBL" id="GAI70370.1"/>
    </source>
</evidence>
<dbReference type="AlphaFoldDB" id="X1S4K3"/>
<gene>
    <name evidence="1" type="ORF">S12H4_09262</name>
</gene>
<accession>X1S4K3</accession>
<protein>
    <submittedName>
        <fullName evidence="1">Uncharacterized protein</fullName>
    </submittedName>
</protein>